<comment type="catalytic activity">
    <reaction evidence="2">
        <text>holo-[ACP] + malonyl-CoA = malonyl-[ACP] + CoA</text>
        <dbReference type="Rhea" id="RHEA:41792"/>
        <dbReference type="Rhea" id="RHEA-COMP:9623"/>
        <dbReference type="Rhea" id="RHEA-COMP:9685"/>
        <dbReference type="ChEBI" id="CHEBI:57287"/>
        <dbReference type="ChEBI" id="CHEBI:57384"/>
        <dbReference type="ChEBI" id="CHEBI:64479"/>
        <dbReference type="ChEBI" id="CHEBI:78449"/>
        <dbReference type="EC" id="2.3.1.39"/>
    </reaction>
    <physiologicalReaction direction="left-to-right" evidence="2">
        <dbReference type="Rhea" id="RHEA:41793"/>
    </physiologicalReaction>
</comment>
<evidence type="ECO:0000313" key="4">
    <source>
        <dbReference type="EMBL" id="CAK8683736.1"/>
    </source>
</evidence>
<evidence type="ECO:0000256" key="1">
    <source>
        <dbReference type="ARBA" id="ARBA00008217"/>
    </source>
</evidence>
<dbReference type="SUPFAM" id="SSF52151">
    <property type="entry name" value="FabD/lysophospholipase-like"/>
    <property type="match status" value="1"/>
</dbReference>
<evidence type="ECO:0000313" key="5">
    <source>
        <dbReference type="Proteomes" id="UP001642483"/>
    </source>
</evidence>
<dbReference type="EMBL" id="CAWYQH010000097">
    <property type="protein sequence ID" value="CAK8683736.1"/>
    <property type="molecule type" value="Genomic_DNA"/>
</dbReference>
<dbReference type="Gene3D" id="3.30.70.250">
    <property type="entry name" value="Malonyl-CoA ACP transacylase, ACP-binding"/>
    <property type="match status" value="1"/>
</dbReference>
<proteinExistence type="inferred from homology"/>
<dbReference type="PANTHER" id="PTHR47170">
    <property type="entry name" value="MALONYL-COA ACP TRANSACYLASE, ACP-BINDING"/>
    <property type="match status" value="1"/>
</dbReference>
<feature type="domain" description="Malonyl-CoA:ACP transacylase (MAT)" evidence="3">
    <location>
        <begin position="33"/>
        <end position="340"/>
    </location>
</feature>
<comment type="similarity">
    <text evidence="1">Belongs to the FabD family.</text>
</comment>
<organism evidence="4 5">
    <name type="scientific">Clavelina lepadiformis</name>
    <name type="common">Light-bulb sea squirt</name>
    <name type="synonym">Ascidia lepadiformis</name>
    <dbReference type="NCBI Taxonomy" id="159417"/>
    <lineage>
        <taxon>Eukaryota</taxon>
        <taxon>Metazoa</taxon>
        <taxon>Chordata</taxon>
        <taxon>Tunicata</taxon>
        <taxon>Ascidiacea</taxon>
        <taxon>Aplousobranchia</taxon>
        <taxon>Clavelinidae</taxon>
        <taxon>Clavelina</taxon>
    </lineage>
</organism>
<reference evidence="4 5" key="1">
    <citation type="submission" date="2024-02" db="EMBL/GenBank/DDBJ databases">
        <authorList>
            <person name="Daric V."/>
            <person name="Darras S."/>
        </authorList>
    </citation>
    <scope>NUCLEOTIDE SEQUENCE [LARGE SCALE GENOMIC DNA]</scope>
</reference>
<evidence type="ECO:0000256" key="2">
    <source>
        <dbReference type="ARBA" id="ARBA00048404"/>
    </source>
</evidence>
<dbReference type="InterPro" id="IPR016036">
    <property type="entry name" value="Malonyl_transacylase_ACP-bd"/>
</dbReference>
<dbReference type="PIRSF" id="PIRSF000446">
    <property type="entry name" value="Mct"/>
    <property type="match status" value="1"/>
</dbReference>
<protein>
    <recommendedName>
        <fullName evidence="3">Malonyl-CoA:ACP transacylase (MAT) domain-containing protein</fullName>
    </recommendedName>
</protein>
<accession>A0ABP0FVV8</accession>
<dbReference type="InterPro" id="IPR014043">
    <property type="entry name" value="Acyl_transferase_dom"/>
</dbReference>
<dbReference type="InterPro" id="IPR024925">
    <property type="entry name" value="Malonyl_CoA-ACP_transAc"/>
</dbReference>
<dbReference type="Gene3D" id="3.40.366.10">
    <property type="entry name" value="Malonyl-Coenzyme A Acyl Carrier Protein, domain 2"/>
    <property type="match status" value="1"/>
</dbReference>
<evidence type="ECO:0000259" key="3">
    <source>
        <dbReference type="SMART" id="SM00827"/>
    </source>
</evidence>
<dbReference type="SMART" id="SM00827">
    <property type="entry name" value="PKS_AT"/>
    <property type="match status" value="1"/>
</dbReference>
<dbReference type="InterPro" id="IPR016035">
    <property type="entry name" value="Acyl_Trfase/lysoPLipase"/>
</dbReference>
<dbReference type="SUPFAM" id="SSF55048">
    <property type="entry name" value="Probable ACP-binding domain of malonyl-CoA ACP transacylase"/>
    <property type="match status" value="1"/>
</dbReference>
<name>A0ABP0FVV8_CLALP</name>
<dbReference type="Proteomes" id="UP001642483">
    <property type="component" value="Unassembled WGS sequence"/>
</dbReference>
<comment type="caution">
    <text evidence="4">The sequence shown here is derived from an EMBL/GenBank/DDBJ whole genome shotgun (WGS) entry which is preliminary data.</text>
</comment>
<dbReference type="InterPro" id="IPR052760">
    <property type="entry name" value="Mitochondrial_malonyltrans"/>
</dbReference>
<gene>
    <name evidence="4" type="ORF">CVLEPA_LOCUS14775</name>
</gene>
<dbReference type="PANTHER" id="PTHR47170:SF2">
    <property type="entry name" value="MALONYL-COA:ACP TRANSACYLASE (MAT) DOMAIN-CONTAINING PROTEIN"/>
    <property type="match status" value="1"/>
</dbReference>
<dbReference type="Pfam" id="PF00698">
    <property type="entry name" value="Acyl_transf_1"/>
    <property type="match status" value="1"/>
</dbReference>
<dbReference type="InterPro" id="IPR001227">
    <property type="entry name" value="Ac_transferase_dom_sf"/>
</dbReference>
<keyword evidence="5" id="KW-1185">Reference proteome</keyword>
<sequence length="345" mass="38477">MDVSNLLQEELVSQFESTNTKPKIDPEEKTIVLFPGQGSQKVGMVDDLLQYPNVKEIFSVASEILNFDLLRYCQNGPQSKLDRTVHCQPAIMVTSLAGIEKLQVVEPKALENCCACAGYSIGEFPALVFSGALSFEDAMKLVSIRSRAMQNASNRIESQMVTAYGSANTKFKLSCEAARDYCQQQLTMDNPICNVSAYLAPNIVTLAGHAPAVNYIKENMNKFGIRKIFPIPVSGAFHTKIMYEALPELKAALKSIHINQPLIQVYSNLSGKVYHDPDEIRESLPRQIINPVQWEQITHKMLTRSNKESMPTIYDVGPGNQLESLLKKCNGKAWRNYIPVKALCK</sequence>